<dbReference type="InterPro" id="IPR050796">
    <property type="entry name" value="SCF_F-box_component"/>
</dbReference>
<dbReference type="OrthoDB" id="1291746at2759"/>
<dbReference type="InterPro" id="IPR001810">
    <property type="entry name" value="F-box_dom"/>
</dbReference>
<dbReference type="AlphaFoldDB" id="A0A7J6XG30"/>
<dbReference type="Gene3D" id="1.20.1280.50">
    <property type="match status" value="1"/>
</dbReference>
<dbReference type="EMBL" id="JABWDY010001464">
    <property type="protein sequence ID" value="KAF5207400.1"/>
    <property type="molecule type" value="Genomic_DNA"/>
</dbReference>
<dbReference type="SMART" id="SM00256">
    <property type="entry name" value="FBOX"/>
    <property type="match status" value="1"/>
</dbReference>
<evidence type="ECO:0000313" key="2">
    <source>
        <dbReference type="EMBL" id="KAF5207400.1"/>
    </source>
</evidence>
<reference evidence="2 3" key="1">
    <citation type="submission" date="2020-06" db="EMBL/GenBank/DDBJ databases">
        <title>Transcriptomic and genomic resources for Thalictrum thalictroides and T. hernandezii: Facilitating candidate gene discovery in an emerging model plant lineage.</title>
        <authorList>
            <person name="Arias T."/>
            <person name="Riano-Pachon D.M."/>
            <person name="Di Stilio V.S."/>
        </authorList>
    </citation>
    <scope>NUCLEOTIDE SEQUENCE [LARGE SCALE GENOMIC DNA]</scope>
    <source>
        <strain evidence="3">cv. WT478/WT964</strain>
        <tissue evidence="2">Leaves</tissue>
    </source>
</reference>
<protein>
    <recommendedName>
        <fullName evidence="1">F-box domain-containing protein</fullName>
    </recommendedName>
</protein>
<name>A0A7J6XG30_THATH</name>
<dbReference type="InterPro" id="IPR036047">
    <property type="entry name" value="F-box-like_dom_sf"/>
</dbReference>
<dbReference type="Pfam" id="PF00646">
    <property type="entry name" value="F-box"/>
    <property type="match status" value="1"/>
</dbReference>
<accession>A0A7J6XG30</accession>
<dbReference type="NCBIfam" id="TIGR01640">
    <property type="entry name" value="F_box_assoc_1"/>
    <property type="match status" value="1"/>
</dbReference>
<dbReference type="Pfam" id="PF08268">
    <property type="entry name" value="FBA_3"/>
    <property type="match status" value="1"/>
</dbReference>
<feature type="domain" description="F-box" evidence="1">
    <location>
        <begin position="28"/>
        <end position="73"/>
    </location>
</feature>
<dbReference type="SUPFAM" id="SSF81383">
    <property type="entry name" value="F-box domain"/>
    <property type="match status" value="1"/>
</dbReference>
<organism evidence="2 3">
    <name type="scientific">Thalictrum thalictroides</name>
    <name type="common">Rue-anemone</name>
    <name type="synonym">Anemone thalictroides</name>
    <dbReference type="NCBI Taxonomy" id="46969"/>
    <lineage>
        <taxon>Eukaryota</taxon>
        <taxon>Viridiplantae</taxon>
        <taxon>Streptophyta</taxon>
        <taxon>Embryophyta</taxon>
        <taxon>Tracheophyta</taxon>
        <taxon>Spermatophyta</taxon>
        <taxon>Magnoliopsida</taxon>
        <taxon>Ranunculales</taxon>
        <taxon>Ranunculaceae</taxon>
        <taxon>Thalictroideae</taxon>
        <taxon>Thalictrum</taxon>
    </lineage>
</organism>
<gene>
    <name evidence="2" type="ORF">FRX31_003013</name>
</gene>
<comment type="caution">
    <text evidence="2">The sequence shown here is derived from an EMBL/GenBank/DDBJ whole genome shotgun (WGS) entry which is preliminary data.</text>
</comment>
<dbReference type="InterPro" id="IPR017451">
    <property type="entry name" value="F-box-assoc_interact_dom"/>
</dbReference>
<dbReference type="Proteomes" id="UP000554482">
    <property type="component" value="Unassembled WGS sequence"/>
</dbReference>
<dbReference type="PANTHER" id="PTHR31672">
    <property type="entry name" value="BNACNNG10540D PROTEIN"/>
    <property type="match status" value="1"/>
</dbReference>
<sequence length="420" mass="48604">MDIDISCMTWLPIICGQLRRLFVPKHTISHLLLLPDDIIINIFSRLDAECAFQCLRLCRSLSTILSSPYFLSVHCFQSAPSLLVQCFEWQPMLDKSSVYGRDVVLHCIGESENTVALRVKFKSSYVWPEFDSRPLLVGSYNGLLLFINHSLFHSAFFIWNPLTQEQVTLIAPEPVYNVCGFYFHPPTREYRVLYMRYRSSDSDFYVLSLGANLLREIPNCSRVPCTRRPPVILNGALHWTVSENLSNTVCHTSSSSLCTNLILVFKIESEVFSSIPHPEIEKCSSKRHCHMHLLELEGKLGLCDVTLPTDFHVWVLQEKHVWVKMHKISTKSVVPKQFHYFDSNLTPALEALYIHNDELLLKSHYRRLYSYHLKRKTFRAIDTSCFGWKILTSTIVHFNSMASLHTDEIIFLDNLELQEL</sequence>
<keyword evidence="3" id="KW-1185">Reference proteome</keyword>
<evidence type="ECO:0000259" key="1">
    <source>
        <dbReference type="PROSITE" id="PS50181"/>
    </source>
</evidence>
<dbReference type="PROSITE" id="PS50181">
    <property type="entry name" value="FBOX"/>
    <property type="match status" value="1"/>
</dbReference>
<dbReference type="InterPro" id="IPR013187">
    <property type="entry name" value="F-box-assoc_dom_typ3"/>
</dbReference>
<evidence type="ECO:0000313" key="3">
    <source>
        <dbReference type="Proteomes" id="UP000554482"/>
    </source>
</evidence>
<proteinExistence type="predicted"/>